<feature type="compositionally biased region" description="Basic and acidic residues" evidence="2">
    <location>
        <begin position="654"/>
        <end position="668"/>
    </location>
</feature>
<dbReference type="AlphaFoldDB" id="A0A9Q1FLR4"/>
<dbReference type="EMBL" id="JAINUF010000005">
    <property type="protein sequence ID" value="KAJ8360980.1"/>
    <property type="molecule type" value="Genomic_DNA"/>
</dbReference>
<dbReference type="CDD" id="cd00073">
    <property type="entry name" value="H15"/>
    <property type="match status" value="1"/>
</dbReference>
<dbReference type="InterPro" id="IPR039465">
    <property type="entry name" value="IL-17_rcpt-like"/>
</dbReference>
<feature type="compositionally biased region" description="Basic and acidic residues" evidence="2">
    <location>
        <begin position="514"/>
        <end position="526"/>
    </location>
</feature>
<feature type="compositionally biased region" description="Basic and acidic residues" evidence="2">
    <location>
        <begin position="611"/>
        <end position="628"/>
    </location>
</feature>
<feature type="chain" id="PRO_5040218262" description="H15 domain-containing protein" evidence="3">
    <location>
        <begin position="32"/>
        <end position="684"/>
    </location>
</feature>
<dbReference type="Gene3D" id="1.10.10.10">
    <property type="entry name" value="Winged helix-like DNA-binding domain superfamily/Winged helix DNA-binding domain"/>
    <property type="match status" value="1"/>
</dbReference>
<evidence type="ECO:0000259" key="4">
    <source>
        <dbReference type="PROSITE" id="PS51504"/>
    </source>
</evidence>
<reference evidence="5" key="1">
    <citation type="journal article" date="2023" name="Science">
        <title>Genome structures resolve the early diversification of teleost fishes.</title>
        <authorList>
            <person name="Parey E."/>
            <person name="Louis A."/>
            <person name="Montfort J."/>
            <person name="Bouchez O."/>
            <person name="Roques C."/>
            <person name="Iampietro C."/>
            <person name="Lluch J."/>
            <person name="Castinel A."/>
            <person name="Donnadieu C."/>
            <person name="Desvignes T."/>
            <person name="Floi Bucao C."/>
            <person name="Jouanno E."/>
            <person name="Wen M."/>
            <person name="Mejri S."/>
            <person name="Dirks R."/>
            <person name="Jansen H."/>
            <person name="Henkel C."/>
            <person name="Chen W.J."/>
            <person name="Zahm M."/>
            <person name="Cabau C."/>
            <person name="Klopp C."/>
            <person name="Thompson A.W."/>
            <person name="Robinson-Rechavi M."/>
            <person name="Braasch I."/>
            <person name="Lecointre G."/>
            <person name="Bobe J."/>
            <person name="Postlethwait J.H."/>
            <person name="Berthelot C."/>
            <person name="Roest Crollius H."/>
            <person name="Guiguen Y."/>
        </authorList>
    </citation>
    <scope>NUCLEOTIDE SEQUENCE</scope>
    <source>
        <strain evidence="5">WJC10195</strain>
    </source>
</reference>
<dbReference type="InterPro" id="IPR005818">
    <property type="entry name" value="Histone_H1/H5_H15"/>
</dbReference>
<keyword evidence="1 3" id="KW-0732">Signal</keyword>
<feature type="region of interest" description="Disordered" evidence="2">
    <location>
        <begin position="504"/>
        <end position="533"/>
    </location>
</feature>
<evidence type="ECO:0000313" key="5">
    <source>
        <dbReference type="EMBL" id="KAJ8360980.1"/>
    </source>
</evidence>
<sequence>MTDGRVGSMTLLRSQLAMGLVYLSWNLCASAAVLEKIELDDQMRVTCDQGLTDCRVKDEVIQSPDSGYVYVRELDGRAFLCCRRGRDCRPCLRIQTHITFNGPQDDRELSGNDDDDEEAQEEAGFVSLCCNIPNGLPVCKRLEFRLPPAALEEHHNREARFSLSLLVSDMVYFGSLVLVSAQNLNQTILIPSERDVCSSALWPYVECNVPTLRTAIDQEKKVALLQLDKDDINSTSPVEICQKYGEAGECRYQQWNGTNISIPLDSVVSCLCFQVRRRGGGLAWKTCPFRSSNEFLERTWERVQNCGCARWEGGGVGQDCREVEGSRQQVENGTSGGWQRDSPGPLASRRRWVFPFVLSTVMICAAVLGACRLHSILKSWVSRWCKDDGLRGAVRRRQVVLLSPPDLDPTLAVLVSRLGTALCSLGFGVTADLWSRAELGALGPVPWLHGQLDQLGREGGQVVLILTRAAWERSLPFLMELTGQSSLGLWPASRVLDRALRGHVPDQEQLSTDVPKKGGKHSEKLDAVSGEPSKVAVMRKVSTHPSTMEMVKEALKELDTRKGSSAQAIRGYILEKGDFDLLFGEKTKGPKGTENSDPNAEKPSVKAKGTGTEKPKPVAKRLKNEDSGATKAVASKVAPAKKPKKAAGAGAKEVVAKPKVGDWAKDTQDQISSQSAGGRRWSCC</sequence>
<dbReference type="Pfam" id="PF00538">
    <property type="entry name" value="Linker_histone"/>
    <property type="match status" value="1"/>
</dbReference>
<feature type="domain" description="H15" evidence="4">
    <location>
        <begin position="543"/>
        <end position="657"/>
    </location>
</feature>
<evidence type="ECO:0000256" key="2">
    <source>
        <dbReference type="SAM" id="MobiDB-lite"/>
    </source>
</evidence>
<dbReference type="GO" id="GO:0030368">
    <property type="term" value="F:interleukin-17 receptor activity"/>
    <property type="evidence" value="ECO:0007669"/>
    <property type="project" value="InterPro"/>
</dbReference>
<dbReference type="GO" id="GO:0006334">
    <property type="term" value="P:nucleosome assembly"/>
    <property type="evidence" value="ECO:0007669"/>
    <property type="project" value="InterPro"/>
</dbReference>
<gene>
    <name evidence="5" type="ORF">SKAU_G00175050</name>
</gene>
<dbReference type="Gene3D" id="3.40.50.11530">
    <property type="match status" value="1"/>
</dbReference>
<feature type="signal peptide" evidence="3">
    <location>
        <begin position="1"/>
        <end position="31"/>
    </location>
</feature>
<protein>
    <recommendedName>
        <fullName evidence="4">H15 domain-containing protein</fullName>
    </recommendedName>
</protein>
<dbReference type="GO" id="GO:0003677">
    <property type="term" value="F:DNA binding"/>
    <property type="evidence" value="ECO:0007669"/>
    <property type="project" value="InterPro"/>
</dbReference>
<accession>A0A9Q1FLR4</accession>
<evidence type="ECO:0000313" key="6">
    <source>
        <dbReference type="Proteomes" id="UP001152622"/>
    </source>
</evidence>
<dbReference type="InterPro" id="IPR036388">
    <property type="entry name" value="WH-like_DNA-bd_sf"/>
</dbReference>
<dbReference type="OrthoDB" id="10045365at2759"/>
<dbReference type="SUPFAM" id="SSF46785">
    <property type="entry name" value="Winged helix' DNA-binding domain"/>
    <property type="match status" value="1"/>
</dbReference>
<dbReference type="InterPro" id="IPR036390">
    <property type="entry name" value="WH_DNA-bd_sf"/>
</dbReference>
<proteinExistence type="predicted"/>
<dbReference type="PANTHER" id="PTHR15583:SF12">
    <property type="entry name" value="INTERLEUKIN-17 RECEPTOR C"/>
    <property type="match status" value="1"/>
</dbReference>
<name>A0A9Q1FLR4_SYNKA</name>
<dbReference type="Proteomes" id="UP001152622">
    <property type="component" value="Chromosome 5"/>
</dbReference>
<dbReference type="PANTHER" id="PTHR15583">
    <property type="entry name" value="INTERLEUKIN-17 RECEPTOR"/>
    <property type="match status" value="1"/>
</dbReference>
<evidence type="ECO:0000256" key="3">
    <source>
        <dbReference type="SAM" id="SignalP"/>
    </source>
</evidence>
<organism evidence="5 6">
    <name type="scientific">Synaphobranchus kaupii</name>
    <name type="common">Kaup's arrowtooth eel</name>
    <dbReference type="NCBI Taxonomy" id="118154"/>
    <lineage>
        <taxon>Eukaryota</taxon>
        <taxon>Metazoa</taxon>
        <taxon>Chordata</taxon>
        <taxon>Craniata</taxon>
        <taxon>Vertebrata</taxon>
        <taxon>Euteleostomi</taxon>
        <taxon>Actinopterygii</taxon>
        <taxon>Neopterygii</taxon>
        <taxon>Teleostei</taxon>
        <taxon>Anguilliformes</taxon>
        <taxon>Synaphobranchidae</taxon>
        <taxon>Synaphobranchus</taxon>
    </lineage>
</organism>
<dbReference type="SMART" id="SM00526">
    <property type="entry name" value="H15"/>
    <property type="match status" value="1"/>
</dbReference>
<feature type="region of interest" description="Disordered" evidence="2">
    <location>
        <begin position="585"/>
        <end position="684"/>
    </location>
</feature>
<keyword evidence="6" id="KW-1185">Reference proteome</keyword>
<dbReference type="GO" id="GO:0000786">
    <property type="term" value="C:nucleosome"/>
    <property type="evidence" value="ECO:0007669"/>
    <property type="project" value="InterPro"/>
</dbReference>
<evidence type="ECO:0000256" key="1">
    <source>
        <dbReference type="ARBA" id="ARBA00022729"/>
    </source>
</evidence>
<comment type="caution">
    <text evidence="5">The sequence shown here is derived from an EMBL/GenBank/DDBJ whole genome shotgun (WGS) entry which is preliminary data.</text>
</comment>
<dbReference type="PROSITE" id="PS51504">
    <property type="entry name" value="H15"/>
    <property type="match status" value="1"/>
</dbReference>